<sequence>MGTQKEKKKQQISNWKEGTCAARGRRILLEILELFQDSLRCHPLPINHQKSPERDPPFYLFLDSLRLRGGRE</sequence>
<proteinExistence type="predicted"/>
<evidence type="ECO:0000313" key="1">
    <source>
        <dbReference type="EMBL" id="MBX16954.1"/>
    </source>
</evidence>
<name>A0A2P2LG73_RHIMU</name>
<dbReference type="AlphaFoldDB" id="A0A2P2LG73"/>
<protein>
    <submittedName>
        <fullName evidence="1">Ubiquitin conjugating enzyme E2</fullName>
    </submittedName>
</protein>
<accession>A0A2P2LG73</accession>
<organism evidence="1">
    <name type="scientific">Rhizophora mucronata</name>
    <name type="common">Asiatic mangrove</name>
    <dbReference type="NCBI Taxonomy" id="61149"/>
    <lineage>
        <taxon>Eukaryota</taxon>
        <taxon>Viridiplantae</taxon>
        <taxon>Streptophyta</taxon>
        <taxon>Embryophyta</taxon>
        <taxon>Tracheophyta</taxon>
        <taxon>Spermatophyta</taxon>
        <taxon>Magnoliopsida</taxon>
        <taxon>eudicotyledons</taxon>
        <taxon>Gunneridae</taxon>
        <taxon>Pentapetalae</taxon>
        <taxon>rosids</taxon>
        <taxon>fabids</taxon>
        <taxon>Malpighiales</taxon>
        <taxon>Rhizophoraceae</taxon>
        <taxon>Rhizophora</taxon>
    </lineage>
</organism>
<dbReference type="EMBL" id="GGEC01036470">
    <property type="protein sequence ID" value="MBX16954.1"/>
    <property type="molecule type" value="Transcribed_RNA"/>
</dbReference>
<reference evidence="1" key="1">
    <citation type="submission" date="2018-02" db="EMBL/GenBank/DDBJ databases">
        <title>Rhizophora mucronata_Transcriptome.</title>
        <authorList>
            <person name="Meera S.P."/>
            <person name="Sreeshan A."/>
            <person name="Augustine A."/>
        </authorList>
    </citation>
    <scope>NUCLEOTIDE SEQUENCE</scope>
    <source>
        <tissue evidence="1">Leaf</tissue>
    </source>
</reference>